<reference evidence="1 2" key="1">
    <citation type="submission" date="2019-11" db="EMBL/GenBank/DDBJ databases">
        <title>Draft genome of Amycolatopsis RM579.</title>
        <authorList>
            <person name="Duangmal K."/>
            <person name="Mingma R."/>
        </authorList>
    </citation>
    <scope>NUCLEOTIDE SEQUENCE [LARGE SCALE GENOMIC DNA]</scope>
    <source>
        <strain evidence="1 2">RM579</strain>
    </source>
</reference>
<dbReference type="AlphaFoldDB" id="A0A6N7Z7P1"/>
<dbReference type="Proteomes" id="UP000440096">
    <property type="component" value="Unassembled WGS sequence"/>
</dbReference>
<organism evidence="1 2">
    <name type="scientific">Amycolatopsis pithecellobii</name>
    <dbReference type="NCBI Taxonomy" id="664692"/>
    <lineage>
        <taxon>Bacteria</taxon>
        <taxon>Bacillati</taxon>
        <taxon>Actinomycetota</taxon>
        <taxon>Actinomycetes</taxon>
        <taxon>Pseudonocardiales</taxon>
        <taxon>Pseudonocardiaceae</taxon>
        <taxon>Amycolatopsis</taxon>
    </lineage>
</organism>
<keyword evidence="2" id="KW-1185">Reference proteome</keyword>
<comment type="caution">
    <text evidence="1">The sequence shown here is derived from an EMBL/GenBank/DDBJ whole genome shotgun (WGS) entry which is preliminary data.</text>
</comment>
<name>A0A6N7Z7P1_9PSEU</name>
<dbReference type="EMBL" id="WMBA01000044">
    <property type="protein sequence ID" value="MTD57160.1"/>
    <property type="molecule type" value="Genomic_DNA"/>
</dbReference>
<dbReference type="RefSeq" id="WP_154759301.1">
    <property type="nucleotide sequence ID" value="NZ_WMBA01000044.1"/>
</dbReference>
<proteinExistence type="predicted"/>
<sequence length="156" mass="18075">MTDMQKPEPAIDDKFRKNLENLEEWAKREGIDPKADFARSMTELEKNGPAPEIELPPQKVTQETAHMLAEYLGEPMRLHTHRWKDDSESASFASGTLIRVETTSANTLVIALLPSKKSCVTTELTARLDHDSLFRWNDTKKDWCHIEYRYVYNNDH</sequence>
<evidence type="ECO:0000313" key="1">
    <source>
        <dbReference type="EMBL" id="MTD57160.1"/>
    </source>
</evidence>
<evidence type="ECO:0000313" key="2">
    <source>
        <dbReference type="Proteomes" id="UP000440096"/>
    </source>
</evidence>
<protein>
    <submittedName>
        <fullName evidence="1">Uncharacterized protein</fullName>
    </submittedName>
</protein>
<accession>A0A6N7Z7P1</accession>
<gene>
    <name evidence="1" type="ORF">GKO32_24735</name>
</gene>